<dbReference type="Proteomes" id="UP000053660">
    <property type="component" value="Unassembled WGS sequence"/>
</dbReference>
<dbReference type="EMBL" id="KN593771">
    <property type="protein sequence ID" value="KHJ81125.1"/>
    <property type="molecule type" value="Genomic_DNA"/>
</dbReference>
<sequence>MIAPLFYKGRIVDLTVVGEAVKRRRESTSATYFEPPRKPLKPVLLQYSRRWMRLATGGTQCQKELTAAAHAFIARVPRYKDSW</sequence>
<keyword evidence="2" id="KW-1185">Reference proteome</keyword>
<dbReference type="AlphaFoldDB" id="A0A0B1SD70"/>
<organism evidence="1 2">
    <name type="scientific">Oesophagostomum dentatum</name>
    <name type="common">Nodular worm</name>
    <dbReference type="NCBI Taxonomy" id="61180"/>
    <lineage>
        <taxon>Eukaryota</taxon>
        <taxon>Metazoa</taxon>
        <taxon>Ecdysozoa</taxon>
        <taxon>Nematoda</taxon>
        <taxon>Chromadorea</taxon>
        <taxon>Rhabditida</taxon>
        <taxon>Rhabditina</taxon>
        <taxon>Rhabditomorpha</taxon>
        <taxon>Strongyloidea</taxon>
        <taxon>Strongylidae</taxon>
        <taxon>Oesophagostomum</taxon>
    </lineage>
</organism>
<proteinExistence type="predicted"/>
<protein>
    <submittedName>
        <fullName evidence="1">Uncharacterized protein</fullName>
    </submittedName>
</protein>
<dbReference type="OrthoDB" id="5864338at2759"/>
<evidence type="ECO:0000313" key="1">
    <source>
        <dbReference type="EMBL" id="KHJ81125.1"/>
    </source>
</evidence>
<gene>
    <name evidence="1" type="ORF">OESDEN_19189</name>
</gene>
<name>A0A0B1SD70_OESDE</name>
<reference evidence="1 2" key="1">
    <citation type="submission" date="2014-03" db="EMBL/GenBank/DDBJ databases">
        <title>Draft genome of the hookworm Oesophagostomum dentatum.</title>
        <authorList>
            <person name="Mitreva M."/>
        </authorList>
    </citation>
    <scope>NUCLEOTIDE SEQUENCE [LARGE SCALE GENOMIC DNA]</scope>
    <source>
        <strain evidence="1 2">OD-Hann</strain>
    </source>
</reference>
<evidence type="ECO:0000313" key="2">
    <source>
        <dbReference type="Proteomes" id="UP000053660"/>
    </source>
</evidence>
<accession>A0A0B1SD70</accession>